<dbReference type="Proteomes" id="UP000054321">
    <property type="component" value="Unassembled WGS sequence"/>
</dbReference>
<gene>
    <name evidence="3" type="ORF">OIDMADRAFT_31365</name>
</gene>
<evidence type="ECO:0000259" key="2">
    <source>
        <dbReference type="Pfam" id="PF20237"/>
    </source>
</evidence>
<protein>
    <recommendedName>
        <fullName evidence="2">DUF6594 domain-containing protein</fullName>
    </recommendedName>
</protein>
<feature type="transmembrane region" description="Helical" evidence="1">
    <location>
        <begin position="265"/>
        <end position="283"/>
    </location>
</feature>
<keyword evidence="1" id="KW-0472">Membrane</keyword>
<proteinExistence type="predicted"/>
<evidence type="ECO:0000256" key="1">
    <source>
        <dbReference type="SAM" id="Phobius"/>
    </source>
</evidence>
<dbReference type="PANTHER" id="PTHR34502:SF5">
    <property type="entry name" value="DUF6594 DOMAIN-CONTAINING PROTEIN"/>
    <property type="match status" value="1"/>
</dbReference>
<dbReference type="HOGENOM" id="CLU_074610_0_0_1"/>
<reference evidence="4" key="2">
    <citation type="submission" date="2015-01" db="EMBL/GenBank/DDBJ databases">
        <title>Evolutionary Origins and Diversification of the Mycorrhizal Mutualists.</title>
        <authorList>
            <consortium name="DOE Joint Genome Institute"/>
            <consortium name="Mycorrhizal Genomics Consortium"/>
            <person name="Kohler A."/>
            <person name="Kuo A."/>
            <person name="Nagy L.G."/>
            <person name="Floudas D."/>
            <person name="Copeland A."/>
            <person name="Barry K.W."/>
            <person name="Cichocki N."/>
            <person name="Veneault-Fourrey C."/>
            <person name="LaButti K."/>
            <person name="Lindquist E.A."/>
            <person name="Lipzen A."/>
            <person name="Lundell T."/>
            <person name="Morin E."/>
            <person name="Murat C."/>
            <person name="Riley R."/>
            <person name="Ohm R."/>
            <person name="Sun H."/>
            <person name="Tunlid A."/>
            <person name="Henrissat B."/>
            <person name="Grigoriev I.V."/>
            <person name="Hibbett D.S."/>
            <person name="Martin F."/>
        </authorList>
    </citation>
    <scope>NUCLEOTIDE SEQUENCE [LARGE SCALE GENOMIC DNA]</scope>
    <source>
        <strain evidence="4">Zn</strain>
    </source>
</reference>
<keyword evidence="4" id="KW-1185">Reference proteome</keyword>
<dbReference type="Pfam" id="PF20237">
    <property type="entry name" value="DUF6594"/>
    <property type="match status" value="1"/>
</dbReference>
<organism evidence="3 4">
    <name type="scientific">Oidiodendron maius (strain Zn)</name>
    <dbReference type="NCBI Taxonomy" id="913774"/>
    <lineage>
        <taxon>Eukaryota</taxon>
        <taxon>Fungi</taxon>
        <taxon>Dikarya</taxon>
        <taxon>Ascomycota</taxon>
        <taxon>Pezizomycotina</taxon>
        <taxon>Leotiomycetes</taxon>
        <taxon>Leotiomycetes incertae sedis</taxon>
        <taxon>Myxotrichaceae</taxon>
        <taxon>Oidiodendron</taxon>
    </lineage>
</organism>
<dbReference type="AlphaFoldDB" id="A0A0C3H840"/>
<dbReference type="EMBL" id="KN832880">
    <property type="protein sequence ID" value="KIM98581.1"/>
    <property type="molecule type" value="Genomic_DNA"/>
</dbReference>
<keyword evidence="1" id="KW-0812">Transmembrane</keyword>
<accession>A0A0C3H840</accession>
<dbReference type="InParanoid" id="A0A0C3H840"/>
<dbReference type="InterPro" id="IPR046529">
    <property type="entry name" value="DUF6594"/>
</dbReference>
<sequence length="288" mass="32843">MYDETGDVISWDKHPRVKLREARELLNIAKVLGLDSDLRVFHRFDKLRVFYILRLQRRLSEMTEKLEEMVPTSKDIMASDETALKDKDGILDKLIQDIESTLKEYDNALAAQDRIEGSRKPEEEFLTSFKRDLATAFPILSNDFEADSKFRLNTLVATPIEAKSWFHRLIGHHPFLAKRFGTEFKRPKEEAGREVPELKDIMIYSDQKVRHADRIFMNVSFCLLLLCPVIVLSLVDNRAVKLSVVVGFLLFCAVLLAIGTSSNNSALAVLAGYGAFLIFFLGLRVDSS</sequence>
<dbReference type="PANTHER" id="PTHR34502">
    <property type="entry name" value="DUF6594 DOMAIN-CONTAINING PROTEIN-RELATED"/>
    <property type="match status" value="1"/>
</dbReference>
<feature type="transmembrane region" description="Helical" evidence="1">
    <location>
        <begin position="242"/>
        <end position="259"/>
    </location>
</feature>
<reference evidence="3 4" key="1">
    <citation type="submission" date="2014-04" db="EMBL/GenBank/DDBJ databases">
        <authorList>
            <consortium name="DOE Joint Genome Institute"/>
            <person name="Kuo A."/>
            <person name="Martino E."/>
            <person name="Perotto S."/>
            <person name="Kohler A."/>
            <person name="Nagy L.G."/>
            <person name="Floudas D."/>
            <person name="Copeland A."/>
            <person name="Barry K.W."/>
            <person name="Cichocki N."/>
            <person name="Veneault-Fourrey C."/>
            <person name="LaButti K."/>
            <person name="Lindquist E.A."/>
            <person name="Lipzen A."/>
            <person name="Lundell T."/>
            <person name="Morin E."/>
            <person name="Murat C."/>
            <person name="Sun H."/>
            <person name="Tunlid A."/>
            <person name="Henrissat B."/>
            <person name="Grigoriev I.V."/>
            <person name="Hibbett D.S."/>
            <person name="Martin F."/>
            <person name="Nordberg H.P."/>
            <person name="Cantor M.N."/>
            <person name="Hua S.X."/>
        </authorList>
    </citation>
    <scope>NUCLEOTIDE SEQUENCE [LARGE SCALE GENOMIC DNA]</scope>
    <source>
        <strain evidence="3 4">Zn</strain>
    </source>
</reference>
<evidence type="ECO:0000313" key="4">
    <source>
        <dbReference type="Proteomes" id="UP000054321"/>
    </source>
</evidence>
<keyword evidence="1" id="KW-1133">Transmembrane helix</keyword>
<dbReference type="STRING" id="913774.A0A0C3H840"/>
<feature type="transmembrane region" description="Helical" evidence="1">
    <location>
        <begin position="215"/>
        <end position="235"/>
    </location>
</feature>
<feature type="domain" description="DUF6594" evidence="2">
    <location>
        <begin position="28"/>
        <end position="277"/>
    </location>
</feature>
<evidence type="ECO:0000313" key="3">
    <source>
        <dbReference type="EMBL" id="KIM98581.1"/>
    </source>
</evidence>
<name>A0A0C3H840_OIDMZ</name>